<proteinExistence type="predicted"/>
<name>S8D156_9LAMI</name>
<dbReference type="OrthoDB" id="765769at2759"/>
<dbReference type="Pfam" id="PF14309">
    <property type="entry name" value="DUF4378"/>
    <property type="match status" value="1"/>
</dbReference>
<feature type="non-terminal residue" evidence="2">
    <location>
        <position position="1"/>
    </location>
</feature>
<evidence type="ECO:0000313" key="3">
    <source>
        <dbReference type="Proteomes" id="UP000015453"/>
    </source>
</evidence>
<organism evidence="2 3">
    <name type="scientific">Genlisea aurea</name>
    <dbReference type="NCBI Taxonomy" id="192259"/>
    <lineage>
        <taxon>Eukaryota</taxon>
        <taxon>Viridiplantae</taxon>
        <taxon>Streptophyta</taxon>
        <taxon>Embryophyta</taxon>
        <taxon>Tracheophyta</taxon>
        <taxon>Spermatophyta</taxon>
        <taxon>Magnoliopsida</taxon>
        <taxon>eudicotyledons</taxon>
        <taxon>Gunneridae</taxon>
        <taxon>Pentapetalae</taxon>
        <taxon>asterids</taxon>
        <taxon>lamiids</taxon>
        <taxon>Lamiales</taxon>
        <taxon>Lentibulariaceae</taxon>
        <taxon>Genlisea</taxon>
    </lineage>
</organism>
<reference evidence="2 3" key="1">
    <citation type="journal article" date="2013" name="BMC Genomics">
        <title>The miniature genome of a carnivorous plant Genlisea aurea contains a low number of genes and short non-coding sequences.</title>
        <authorList>
            <person name="Leushkin E.V."/>
            <person name="Sutormin R.A."/>
            <person name="Nabieva E.R."/>
            <person name="Penin A.A."/>
            <person name="Kondrashov A.S."/>
            <person name="Logacheva M.D."/>
        </authorList>
    </citation>
    <scope>NUCLEOTIDE SEQUENCE [LARGE SCALE GENOMIC DNA]</scope>
</reference>
<gene>
    <name evidence="2" type="ORF">M569_03691</name>
</gene>
<dbReference type="Proteomes" id="UP000015453">
    <property type="component" value="Unassembled WGS sequence"/>
</dbReference>
<keyword evidence="3" id="KW-1185">Reference proteome</keyword>
<dbReference type="EMBL" id="AUSU01001424">
    <property type="protein sequence ID" value="EPS71071.1"/>
    <property type="molecule type" value="Genomic_DNA"/>
</dbReference>
<dbReference type="PANTHER" id="PTHR21726">
    <property type="entry name" value="PHOSPHATIDYLINOSITOL N-ACETYLGLUCOSAMINYLTRANSFERASE SUBUNIT P DOWN SYNDROME CRITICAL REGION PROTEIN 5 -RELATED"/>
    <property type="match status" value="1"/>
</dbReference>
<evidence type="ECO:0000259" key="1">
    <source>
        <dbReference type="Pfam" id="PF14309"/>
    </source>
</evidence>
<comment type="caution">
    <text evidence="2">The sequence shown here is derived from an EMBL/GenBank/DDBJ whole genome shotgun (WGS) entry which is preliminary data.</text>
</comment>
<evidence type="ECO:0000313" key="2">
    <source>
        <dbReference type="EMBL" id="EPS71071.1"/>
    </source>
</evidence>
<dbReference type="InterPro" id="IPR025486">
    <property type="entry name" value="DUF4378"/>
</dbReference>
<dbReference type="AlphaFoldDB" id="S8D156"/>
<feature type="non-terminal residue" evidence="2">
    <location>
        <position position="199"/>
    </location>
</feature>
<feature type="domain" description="DUF4378" evidence="1">
    <location>
        <begin position="38"/>
        <end position="190"/>
    </location>
</feature>
<dbReference type="PANTHER" id="PTHR21726:SF57">
    <property type="entry name" value="SERINE-RICH ADHESIN FOR PLATELETS-LIKE PROTEIN"/>
    <property type="match status" value="1"/>
</dbReference>
<protein>
    <recommendedName>
        <fullName evidence="1">DUF4378 domain-containing protein</fullName>
    </recommendedName>
</protein>
<accession>S8D156</accession>
<sequence length="199" mass="22633">GDYEISDTASSISAGNLSEVTASCSYSMNPRDPSNWQLQYIGDILKHAAVSVDEFPLKQVEKIVLPDLFDQLENHLYKDLGEAEPEVLQRRVLFDRVCERLEFEFGDALGRSCRIWGKKRSSLTRGMRRWLGGEIHREISGWESAAEMMVDEVVEKDMSNGVGKWVEFENEAFEEGLEIERKIVSSLVDETVQDLLLPC</sequence>